<dbReference type="CDD" id="cd04301">
    <property type="entry name" value="NAT_SF"/>
    <property type="match status" value="1"/>
</dbReference>
<evidence type="ECO:0000313" key="2">
    <source>
        <dbReference type="EMBL" id="OOM77939.1"/>
    </source>
</evidence>
<dbReference type="Pfam" id="PF00583">
    <property type="entry name" value="Acetyltransf_1"/>
    <property type="match status" value="1"/>
</dbReference>
<proteinExistence type="predicted"/>
<evidence type="ECO:0000313" key="3">
    <source>
        <dbReference type="Proteomes" id="UP000190890"/>
    </source>
</evidence>
<dbReference type="EMBL" id="LZZM01000138">
    <property type="protein sequence ID" value="OOM77939.1"/>
    <property type="molecule type" value="Genomic_DNA"/>
</dbReference>
<comment type="caution">
    <text evidence="2">The sequence shown here is derived from an EMBL/GenBank/DDBJ whole genome shotgun (WGS) entry which is preliminary data.</text>
</comment>
<dbReference type="SUPFAM" id="SSF55729">
    <property type="entry name" value="Acyl-CoA N-acyltransferases (Nat)"/>
    <property type="match status" value="1"/>
</dbReference>
<evidence type="ECO:0000259" key="1">
    <source>
        <dbReference type="Pfam" id="PF00583"/>
    </source>
</evidence>
<dbReference type="Proteomes" id="UP000190890">
    <property type="component" value="Unassembled WGS sequence"/>
</dbReference>
<organism evidence="2 3">
    <name type="scientific">Clostridium puniceum</name>
    <dbReference type="NCBI Taxonomy" id="29367"/>
    <lineage>
        <taxon>Bacteria</taxon>
        <taxon>Bacillati</taxon>
        <taxon>Bacillota</taxon>
        <taxon>Clostridia</taxon>
        <taxon>Eubacteriales</taxon>
        <taxon>Clostridiaceae</taxon>
        <taxon>Clostridium</taxon>
    </lineage>
</organism>
<dbReference type="STRING" id="29367.CLPUN_21120"/>
<dbReference type="InterPro" id="IPR016181">
    <property type="entry name" value="Acyl_CoA_acyltransferase"/>
</dbReference>
<dbReference type="Gene3D" id="3.40.630.30">
    <property type="match status" value="1"/>
</dbReference>
<feature type="domain" description="N-acetyltransferase" evidence="1">
    <location>
        <begin position="35"/>
        <end position="133"/>
    </location>
</feature>
<dbReference type="RefSeq" id="WP_077847253.1">
    <property type="nucleotide sequence ID" value="NZ_LZZM01000138.1"/>
</dbReference>
<protein>
    <recommendedName>
        <fullName evidence="1">N-acetyltransferase domain-containing protein</fullName>
    </recommendedName>
</protein>
<reference evidence="2 3" key="1">
    <citation type="submission" date="2016-05" db="EMBL/GenBank/DDBJ databases">
        <title>Microbial solvent formation.</title>
        <authorList>
            <person name="Poehlein A."/>
            <person name="Montoya Solano J.D."/>
            <person name="Flitsch S."/>
            <person name="Krabben P."/>
            <person name="Duerre P."/>
            <person name="Daniel R."/>
        </authorList>
    </citation>
    <scope>NUCLEOTIDE SEQUENCE [LARGE SCALE GENOMIC DNA]</scope>
    <source>
        <strain evidence="2 3">DSM 2619</strain>
    </source>
</reference>
<gene>
    <name evidence="2" type="ORF">CLPUN_21120</name>
</gene>
<dbReference type="InterPro" id="IPR000182">
    <property type="entry name" value="GNAT_dom"/>
</dbReference>
<name>A0A1S8TK07_9CLOT</name>
<dbReference type="OrthoDB" id="2044686at2"/>
<dbReference type="AlphaFoldDB" id="A0A1S8TK07"/>
<accession>A0A1S8TK07</accession>
<dbReference type="GO" id="GO:0016747">
    <property type="term" value="F:acyltransferase activity, transferring groups other than amino-acyl groups"/>
    <property type="evidence" value="ECO:0007669"/>
    <property type="project" value="InterPro"/>
</dbReference>
<keyword evidence="3" id="KW-1185">Reference proteome</keyword>
<sequence>MEIYLSQCNLNDFESFYFLKCDEENIYWTGHKTKPEKQNLEKWFIEQLQRKDRIMFLAKNKINDEIVGYLYLDIVGELKNIIETGHGVHSKFKGNGLGTRIICLAIQYTKENLKFIDEVDGWILENNIGSIKNVLKNGYLGTDETKNVFIESTNKNECMRKYIYKIER</sequence>